<organism evidence="1 2">
    <name type="scientific">Trachymyrmex septentrionalis</name>
    <dbReference type="NCBI Taxonomy" id="34720"/>
    <lineage>
        <taxon>Eukaryota</taxon>
        <taxon>Metazoa</taxon>
        <taxon>Ecdysozoa</taxon>
        <taxon>Arthropoda</taxon>
        <taxon>Hexapoda</taxon>
        <taxon>Insecta</taxon>
        <taxon>Pterygota</taxon>
        <taxon>Neoptera</taxon>
        <taxon>Endopterygota</taxon>
        <taxon>Hymenoptera</taxon>
        <taxon>Apocrita</taxon>
        <taxon>Aculeata</taxon>
        <taxon>Formicoidea</taxon>
        <taxon>Formicidae</taxon>
        <taxon>Myrmicinae</taxon>
        <taxon>Trachymyrmex</taxon>
    </lineage>
</organism>
<dbReference type="EMBL" id="KQ981727">
    <property type="protein sequence ID" value="KYN36724.1"/>
    <property type="molecule type" value="Genomic_DNA"/>
</dbReference>
<protein>
    <submittedName>
        <fullName evidence="1">Uncharacterized protein</fullName>
    </submittedName>
</protein>
<gene>
    <name evidence="1" type="ORF">ALC56_08515</name>
</gene>
<reference evidence="1 2" key="1">
    <citation type="submission" date="2016-03" db="EMBL/GenBank/DDBJ databases">
        <title>Trachymyrmex septentrionalis WGS genome.</title>
        <authorList>
            <person name="Nygaard S."/>
            <person name="Hu H."/>
            <person name="Boomsma J."/>
            <person name="Zhang G."/>
        </authorList>
    </citation>
    <scope>NUCLEOTIDE SEQUENCE [LARGE SCALE GENOMIC DNA]</scope>
    <source>
        <strain evidence="1">Tsep2-gDNA-1</strain>
        <tissue evidence="1">Whole body</tissue>
    </source>
</reference>
<dbReference type="Proteomes" id="UP000078541">
    <property type="component" value="Unassembled WGS sequence"/>
</dbReference>
<dbReference type="AlphaFoldDB" id="A0A195F9J7"/>
<name>A0A195F9J7_9HYME</name>
<evidence type="ECO:0000313" key="2">
    <source>
        <dbReference type="Proteomes" id="UP000078541"/>
    </source>
</evidence>
<sequence length="154" mass="17870">MCVAAVKYSANLPTGDSHDEARRNDRYSFHCGSKSKVRDYDRRAKCDGSYSRLRGASAPRQTKAKDNKLISKSLRVCILLTVQCIQYNQRYISHYFSLQKNCYRQTVKCRNNFQTEITGRVSGYSVSDESLPARAVTKQFFHSHACRKRWKGWR</sequence>
<evidence type="ECO:0000313" key="1">
    <source>
        <dbReference type="EMBL" id="KYN36724.1"/>
    </source>
</evidence>
<keyword evidence="2" id="KW-1185">Reference proteome</keyword>
<accession>A0A195F9J7</accession>
<proteinExistence type="predicted"/>